<evidence type="ECO:0000313" key="6">
    <source>
        <dbReference type="Proteomes" id="UP001360560"/>
    </source>
</evidence>
<evidence type="ECO:0000313" key="5">
    <source>
        <dbReference type="EMBL" id="GMM38075.1"/>
    </source>
</evidence>
<dbReference type="InterPro" id="IPR004087">
    <property type="entry name" value="KH_dom"/>
</dbReference>
<gene>
    <name evidence="5" type="ORF">DASC09_054000</name>
</gene>
<feature type="domain" description="K Homology" evidence="4">
    <location>
        <begin position="127"/>
        <end position="198"/>
    </location>
</feature>
<dbReference type="RefSeq" id="XP_064855071.1">
    <property type="nucleotide sequence ID" value="XM_064998999.1"/>
</dbReference>
<comment type="caution">
    <text evidence="5">The sequence shown here is derived from an EMBL/GenBank/DDBJ whole genome shotgun (WGS) entry which is preliminary data.</text>
</comment>
<dbReference type="AlphaFoldDB" id="A0AAV5QV56"/>
<feature type="domain" description="K Homology" evidence="4">
    <location>
        <begin position="261"/>
        <end position="331"/>
    </location>
</feature>
<keyword evidence="2" id="KW-0694">RNA-binding</keyword>
<evidence type="ECO:0000256" key="3">
    <source>
        <dbReference type="SAM" id="MobiDB-lite"/>
    </source>
</evidence>
<keyword evidence="1" id="KW-0677">Repeat</keyword>
<organism evidence="5 6">
    <name type="scientific">Saccharomycopsis crataegensis</name>
    <dbReference type="NCBI Taxonomy" id="43959"/>
    <lineage>
        <taxon>Eukaryota</taxon>
        <taxon>Fungi</taxon>
        <taxon>Dikarya</taxon>
        <taxon>Ascomycota</taxon>
        <taxon>Saccharomycotina</taxon>
        <taxon>Saccharomycetes</taxon>
        <taxon>Saccharomycopsidaceae</taxon>
        <taxon>Saccharomycopsis</taxon>
    </lineage>
</organism>
<dbReference type="SMART" id="SM00322">
    <property type="entry name" value="KH"/>
    <property type="match status" value="3"/>
</dbReference>
<evidence type="ECO:0000256" key="1">
    <source>
        <dbReference type="ARBA" id="ARBA00022737"/>
    </source>
</evidence>
<keyword evidence="6" id="KW-1185">Reference proteome</keyword>
<dbReference type="SUPFAM" id="SSF54791">
    <property type="entry name" value="Eukaryotic type KH-domain (KH-domain type I)"/>
    <property type="match status" value="3"/>
</dbReference>
<dbReference type="GO" id="GO:0003723">
    <property type="term" value="F:RNA binding"/>
    <property type="evidence" value="ECO:0007669"/>
    <property type="project" value="UniProtKB-UniRule"/>
</dbReference>
<proteinExistence type="predicted"/>
<dbReference type="Gene3D" id="3.30.1370.10">
    <property type="entry name" value="K Homology domain, type 1"/>
    <property type="match status" value="3"/>
</dbReference>
<dbReference type="InterPro" id="IPR004088">
    <property type="entry name" value="KH_dom_type_1"/>
</dbReference>
<dbReference type="PROSITE" id="PS50084">
    <property type="entry name" value="KH_TYPE_1"/>
    <property type="match status" value="3"/>
</dbReference>
<protein>
    <submittedName>
        <fullName evidence="5">Hek2 protein</fullName>
    </submittedName>
</protein>
<reference evidence="5 6" key="1">
    <citation type="journal article" date="2023" name="Elife">
        <title>Identification of key yeast species and microbe-microbe interactions impacting larval growth of Drosophila in the wild.</title>
        <authorList>
            <person name="Mure A."/>
            <person name="Sugiura Y."/>
            <person name="Maeda R."/>
            <person name="Honda K."/>
            <person name="Sakurai N."/>
            <person name="Takahashi Y."/>
            <person name="Watada M."/>
            <person name="Katoh T."/>
            <person name="Gotoh A."/>
            <person name="Gotoh Y."/>
            <person name="Taniguchi I."/>
            <person name="Nakamura K."/>
            <person name="Hayashi T."/>
            <person name="Katayama T."/>
            <person name="Uemura T."/>
            <person name="Hattori Y."/>
        </authorList>
    </citation>
    <scope>NUCLEOTIDE SEQUENCE [LARGE SCALE GENOMIC DNA]</scope>
    <source>
        <strain evidence="5 6">SC-9</strain>
    </source>
</reference>
<feature type="compositionally biased region" description="Low complexity" evidence="3">
    <location>
        <begin position="246"/>
        <end position="264"/>
    </location>
</feature>
<dbReference type="GeneID" id="90076050"/>
<dbReference type="InterPro" id="IPR036612">
    <property type="entry name" value="KH_dom_type_1_sf"/>
</dbReference>
<sequence length="344" mass="37511">MSDESLFDTKLTTEDHPSTIDNVLPDVSLNTALITFRVLVSTKEAGIVIGKNGNCVANVREKTGVKSGVSKVIMGCSDRILTVSGPVDATAEALALFATALLESPVAQQQQYSFFPLKSLCPPAQDGQTFLRLLIPHSQMGTLIGKQGSRIKALQENYDVKIVASKEFLQDSTERVVEVQGTPENIESALKVIVRCLIEDWHGATGTIYYVPQPKKRGGHHNSADHGYQSSDHSHQNRPRYNNGGSNHSANSSSTNEASASSTTQVVDFPSDYVGCLIGKKGSKIQEIRKNSGAQISIAQEDNENEERSFTIIGSQYSVDKALSLLYQQIQREKQRRAQAGEED</sequence>
<feature type="domain" description="K Homology" evidence="4">
    <location>
        <begin position="32"/>
        <end position="102"/>
    </location>
</feature>
<evidence type="ECO:0000256" key="2">
    <source>
        <dbReference type="PROSITE-ProRule" id="PRU00117"/>
    </source>
</evidence>
<feature type="region of interest" description="Disordered" evidence="3">
    <location>
        <begin position="212"/>
        <end position="264"/>
    </location>
</feature>
<name>A0AAV5QV56_9ASCO</name>
<accession>A0AAV5QV56</accession>
<dbReference type="PANTHER" id="PTHR10288">
    <property type="entry name" value="KH DOMAIN CONTAINING RNA BINDING PROTEIN"/>
    <property type="match status" value="1"/>
</dbReference>
<dbReference type="EMBL" id="BTFZ01000013">
    <property type="protein sequence ID" value="GMM38075.1"/>
    <property type="molecule type" value="Genomic_DNA"/>
</dbReference>
<dbReference type="Proteomes" id="UP001360560">
    <property type="component" value="Unassembled WGS sequence"/>
</dbReference>
<evidence type="ECO:0000259" key="4">
    <source>
        <dbReference type="SMART" id="SM00322"/>
    </source>
</evidence>
<dbReference type="Pfam" id="PF00013">
    <property type="entry name" value="KH_1"/>
    <property type="match status" value="3"/>
</dbReference>